<comment type="subcellular location">
    <subcellularLocation>
        <location evidence="1 7">Cell membrane</location>
        <topology evidence="1 7">Multi-pass membrane protein</topology>
    </subcellularLocation>
</comment>
<keyword evidence="4 7" id="KW-0812">Transmembrane</keyword>
<dbReference type="Pfam" id="PF00528">
    <property type="entry name" value="BPD_transp_1"/>
    <property type="match status" value="1"/>
</dbReference>
<keyword evidence="6 7" id="KW-0472">Membrane</keyword>
<keyword evidence="5 7" id="KW-1133">Transmembrane helix</keyword>
<protein>
    <submittedName>
        <fullName evidence="10">Sugar ABC transporter permease</fullName>
    </submittedName>
</protein>
<dbReference type="SUPFAM" id="SSF161098">
    <property type="entry name" value="MetI-like"/>
    <property type="match status" value="1"/>
</dbReference>
<dbReference type="EMBL" id="JAAIII010000008">
    <property type="protein sequence ID" value="NMM95020.1"/>
    <property type="molecule type" value="Genomic_DNA"/>
</dbReference>
<feature type="domain" description="ABC transmembrane type-1" evidence="9">
    <location>
        <begin position="104"/>
        <end position="314"/>
    </location>
</feature>
<dbReference type="InterPro" id="IPR000515">
    <property type="entry name" value="MetI-like"/>
</dbReference>
<evidence type="ECO:0000313" key="11">
    <source>
        <dbReference type="Proteomes" id="UP000532194"/>
    </source>
</evidence>
<dbReference type="Proteomes" id="UP000532194">
    <property type="component" value="Unassembled WGS sequence"/>
</dbReference>
<dbReference type="AlphaFoldDB" id="A0A7Y0ERF5"/>
<sequence>MTASASSSHTQGTPAATRLEGNAPRRGKKGIANRIAFYWSRYWQLWLLSLPALIFVGLFAYVPMWGIQLAFREFDPSKGLTGGKFIGWQYFLDFFHNPLFGEIMTNTIRISLWTLVMGFIFPIILALLINQIHSKRIKGFVQTITYMPHFISVVVIVSMLNIFLSPGSGIIGRFFGDESLMGSTTAITAVYWISEVWQHVGWNSIIYLAALSSVDTSLYEAAKIDGAGRMQLIRYVDFPTILPTCSILLIMNMGSVLNVGFDKIYLMQNALNMPATEVISTYVYKIGILNGQYSYSTAIGLFNTIINFLFLITANAISKRVSDSSIF</sequence>
<proteinExistence type="inferred from homology"/>
<accession>A0A7Y0ERF5</accession>
<feature type="transmembrane region" description="Helical" evidence="7">
    <location>
        <begin position="293"/>
        <end position="317"/>
    </location>
</feature>
<comment type="similarity">
    <text evidence="7">Belongs to the binding-protein-dependent transport system permease family.</text>
</comment>
<dbReference type="InterPro" id="IPR050809">
    <property type="entry name" value="UgpAE/MalFG_permease"/>
</dbReference>
<evidence type="ECO:0000256" key="6">
    <source>
        <dbReference type="ARBA" id="ARBA00023136"/>
    </source>
</evidence>
<dbReference type="PANTHER" id="PTHR43227:SF11">
    <property type="entry name" value="BLL4140 PROTEIN"/>
    <property type="match status" value="1"/>
</dbReference>
<name>A0A7Y0ERF5_9BIFI</name>
<evidence type="ECO:0000256" key="2">
    <source>
        <dbReference type="ARBA" id="ARBA00022448"/>
    </source>
</evidence>
<dbReference type="GO" id="GO:0005886">
    <property type="term" value="C:plasma membrane"/>
    <property type="evidence" value="ECO:0007669"/>
    <property type="project" value="UniProtKB-SubCell"/>
</dbReference>
<evidence type="ECO:0000256" key="7">
    <source>
        <dbReference type="RuleBase" id="RU363032"/>
    </source>
</evidence>
<dbReference type="PANTHER" id="PTHR43227">
    <property type="entry name" value="BLL4140 PROTEIN"/>
    <property type="match status" value="1"/>
</dbReference>
<dbReference type="InterPro" id="IPR035906">
    <property type="entry name" value="MetI-like_sf"/>
</dbReference>
<evidence type="ECO:0000256" key="5">
    <source>
        <dbReference type="ARBA" id="ARBA00022989"/>
    </source>
</evidence>
<keyword evidence="2 7" id="KW-0813">Transport</keyword>
<feature type="transmembrane region" description="Helical" evidence="7">
    <location>
        <begin position="150"/>
        <end position="176"/>
    </location>
</feature>
<dbReference type="Gene3D" id="1.10.3720.10">
    <property type="entry name" value="MetI-like"/>
    <property type="match status" value="1"/>
</dbReference>
<feature type="transmembrane region" description="Helical" evidence="7">
    <location>
        <begin position="45"/>
        <end position="67"/>
    </location>
</feature>
<dbReference type="PROSITE" id="PS50928">
    <property type="entry name" value="ABC_TM1"/>
    <property type="match status" value="1"/>
</dbReference>
<feature type="region of interest" description="Disordered" evidence="8">
    <location>
        <begin position="1"/>
        <end position="25"/>
    </location>
</feature>
<evidence type="ECO:0000313" key="10">
    <source>
        <dbReference type="EMBL" id="NMM95020.1"/>
    </source>
</evidence>
<evidence type="ECO:0000259" key="9">
    <source>
        <dbReference type="PROSITE" id="PS50928"/>
    </source>
</evidence>
<comment type="caution">
    <text evidence="10">The sequence shown here is derived from an EMBL/GenBank/DDBJ whole genome shotgun (WGS) entry which is preliminary data.</text>
</comment>
<evidence type="ECO:0000256" key="3">
    <source>
        <dbReference type="ARBA" id="ARBA00022475"/>
    </source>
</evidence>
<feature type="transmembrane region" description="Helical" evidence="7">
    <location>
        <begin position="235"/>
        <end position="257"/>
    </location>
</feature>
<feature type="compositionally biased region" description="Polar residues" evidence="8">
    <location>
        <begin position="1"/>
        <end position="14"/>
    </location>
</feature>
<feature type="transmembrane region" description="Helical" evidence="7">
    <location>
        <begin position="110"/>
        <end position="129"/>
    </location>
</feature>
<dbReference type="CDD" id="cd06261">
    <property type="entry name" value="TM_PBP2"/>
    <property type="match status" value="1"/>
</dbReference>
<gene>
    <name evidence="10" type="ORF">G1C95_2208</name>
</gene>
<evidence type="ECO:0000256" key="4">
    <source>
        <dbReference type="ARBA" id="ARBA00022692"/>
    </source>
</evidence>
<keyword evidence="11" id="KW-1185">Reference proteome</keyword>
<dbReference type="GO" id="GO:0055085">
    <property type="term" value="P:transmembrane transport"/>
    <property type="evidence" value="ECO:0007669"/>
    <property type="project" value="InterPro"/>
</dbReference>
<keyword evidence="3" id="KW-1003">Cell membrane</keyword>
<evidence type="ECO:0000256" key="8">
    <source>
        <dbReference type="SAM" id="MobiDB-lite"/>
    </source>
</evidence>
<reference evidence="10 11" key="1">
    <citation type="submission" date="2020-02" db="EMBL/GenBank/DDBJ databases">
        <title>Characterization of phylogenetic diversity of novel bifidobacterial species isolated in Czech ZOOs.</title>
        <authorList>
            <person name="Lugli G.A."/>
            <person name="Vera N.B."/>
            <person name="Ventura M."/>
        </authorList>
    </citation>
    <scope>NUCLEOTIDE SEQUENCE [LARGE SCALE GENOMIC DNA]</scope>
    <source>
        <strain evidence="10 11">DSM 109957</strain>
    </source>
</reference>
<organism evidence="10 11">
    <name type="scientific">Bifidobacterium oedipodis</name>
    <dbReference type="NCBI Taxonomy" id="2675322"/>
    <lineage>
        <taxon>Bacteria</taxon>
        <taxon>Bacillati</taxon>
        <taxon>Actinomycetota</taxon>
        <taxon>Actinomycetes</taxon>
        <taxon>Bifidobacteriales</taxon>
        <taxon>Bifidobacteriaceae</taxon>
        <taxon>Bifidobacterium</taxon>
    </lineage>
</organism>
<evidence type="ECO:0000256" key="1">
    <source>
        <dbReference type="ARBA" id="ARBA00004651"/>
    </source>
</evidence>
<dbReference type="RefSeq" id="WP_205832825.1">
    <property type="nucleotide sequence ID" value="NZ_JAAIII010000008.1"/>
</dbReference>